<name>A0A7X9UCQ0_9ACTN</name>
<evidence type="ECO:0000256" key="5">
    <source>
        <dbReference type="ARBA" id="ARBA00022679"/>
    </source>
</evidence>
<evidence type="ECO:0000313" key="12">
    <source>
        <dbReference type="Proteomes" id="UP000546970"/>
    </source>
</evidence>
<protein>
    <recommendedName>
        <fullName evidence="7">3-methyl-2-oxobutanoate hydroxymethyltransferase</fullName>
        <ecNumber evidence="7">2.1.2.11</ecNumber>
    </recommendedName>
    <alternativeName>
        <fullName evidence="7">Ketopantoate hydroxymethyltransferase</fullName>
        <shortName evidence="7">KPHMT</shortName>
    </alternativeName>
</protein>
<dbReference type="EC" id="2.1.2.11" evidence="7"/>
<comment type="cofactor">
    <cofactor evidence="7 10">
        <name>Mg(2+)</name>
        <dbReference type="ChEBI" id="CHEBI:18420"/>
    </cofactor>
    <text evidence="7 10">Binds 1 Mg(2+) ion per subunit.</text>
</comment>
<comment type="pathway">
    <text evidence="1 7">Cofactor biosynthesis; (R)-pantothenate biosynthesis; (R)-pantoate from 3-methyl-2-oxobutanoate: step 1/2.</text>
</comment>
<dbReference type="GO" id="GO:0000287">
    <property type="term" value="F:magnesium ion binding"/>
    <property type="evidence" value="ECO:0007669"/>
    <property type="project" value="TreeGrafter"/>
</dbReference>
<keyword evidence="7 10" id="KW-0460">Magnesium</keyword>
<keyword evidence="11" id="KW-0489">Methyltransferase</keyword>
<dbReference type="FunFam" id="3.20.20.60:FF:000003">
    <property type="entry name" value="3-methyl-2-oxobutanoate hydroxymethyltransferase"/>
    <property type="match status" value="1"/>
</dbReference>
<dbReference type="PANTHER" id="PTHR20881">
    <property type="entry name" value="3-METHYL-2-OXOBUTANOATE HYDROXYMETHYLTRANSFERASE"/>
    <property type="match status" value="1"/>
</dbReference>
<evidence type="ECO:0000256" key="7">
    <source>
        <dbReference type="HAMAP-Rule" id="MF_00156"/>
    </source>
</evidence>
<feature type="binding site" evidence="7 9">
    <location>
        <position position="84"/>
    </location>
    <ligand>
        <name>3-methyl-2-oxobutanoate</name>
        <dbReference type="ChEBI" id="CHEBI:11851"/>
    </ligand>
</feature>
<gene>
    <name evidence="7 11" type="primary">panB</name>
    <name evidence="11" type="ORF">HF320_05515</name>
</gene>
<dbReference type="HAMAP" id="MF_00156">
    <property type="entry name" value="PanB"/>
    <property type="match status" value="1"/>
</dbReference>
<comment type="caution">
    <text evidence="11">The sequence shown here is derived from an EMBL/GenBank/DDBJ whole genome shotgun (WGS) entry which is preliminary data.</text>
</comment>
<dbReference type="Pfam" id="PF02548">
    <property type="entry name" value="Pantoate_transf"/>
    <property type="match status" value="1"/>
</dbReference>
<dbReference type="RefSeq" id="WP_022386969.1">
    <property type="nucleotide sequence ID" value="NZ_JABBCP010000002.1"/>
</dbReference>
<feature type="binding site" evidence="7 9">
    <location>
        <begin position="45"/>
        <end position="46"/>
    </location>
    <ligand>
        <name>3-methyl-2-oxobutanoate</name>
        <dbReference type="ChEBI" id="CHEBI:11851"/>
    </ligand>
</feature>
<evidence type="ECO:0000256" key="6">
    <source>
        <dbReference type="ARBA" id="ARBA00056497"/>
    </source>
</evidence>
<dbReference type="GO" id="GO:0015940">
    <property type="term" value="P:pantothenate biosynthetic process"/>
    <property type="evidence" value="ECO:0007669"/>
    <property type="project" value="UniProtKB-UniRule"/>
</dbReference>
<organism evidence="11 12">
    <name type="scientific">Collinsella acetigenes</name>
    <dbReference type="NCBI Taxonomy" id="2713419"/>
    <lineage>
        <taxon>Bacteria</taxon>
        <taxon>Bacillati</taxon>
        <taxon>Actinomycetota</taxon>
        <taxon>Coriobacteriia</taxon>
        <taxon>Coriobacteriales</taxon>
        <taxon>Coriobacteriaceae</taxon>
        <taxon>Collinsella</taxon>
    </lineage>
</organism>
<dbReference type="AlphaFoldDB" id="A0A7X9UCQ0"/>
<feature type="binding site" evidence="7 10">
    <location>
        <position position="84"/>
    </location>
    <ligand>
        <name>Mg(2+)</name>
        <dbReference type="ChEBI" id="CHEBI:18420"/>
    </ligand>
</feature>
<dbReference type="PIRSF" id="PIRSF000388">
    <property type="entry name" value="Pantoate_hydroxy_MeTrfase"/>
    <property type="match status" value="1"/>
</dbReference>
<feature type="binding site" evidence="7 10">
    <location>
        <position position="45"/>
    </location>
    <ligand>
        <name>Mg(2+)</name>
        <dbReference type="ChEBI" id="CHEBI:18420"/>
    </ligand>
</feature>
<sequence>MAKNTVLTLKKKVDEGGKVTMVTSYDYTMAALVEEAGIDMILVGDSLGMTMMGYDSTLPVTMDDMVHHTRCVTRACNDTFVVGDMPFGSYQTDIPTAVANAARLMKEGRCQAVKLEGGVTVCEQIRAMTQAGIPVVGHIGLTPQSVNAFGGFKVQGKSVEAAKQLVEDALAIEAAGAFSIVLECVPADLATYVTEQLSSAFTIGIGAGSGTDGQVLVAQDLLGMTTGGFKPKMVRQFGQIGEAMKQAYRAYDEAVQSGDFPAAAESYKIDPAVMEELRAAK</sequence>
<dbReference type="InterPro" id="IPR015813">
    <property type="entry name" value="Pyrv/PenolPyrv_kinase-like_dom"/>
</dbReference>
<dbReference type="NCBIfam" id="NF001452">
    <property type="entry name" value="PRK00311.1"/>
    <property type="match status" value="1"/>
</dbReference>
<dbReference type="Proteomes" id="UP000546970">
    <property type="component" value="Unassembled WGS sequence"/>
</dbReference>
<feature type="binding site" evidence="7 10">
    <location>
        <position position="116"/>
    </location>
    <ligand>
        <name>Mg(2+)</name>
        <dbReference type="ChEBI" id="CHEBI:18420"/>
    </ligand>
</feature>
<dbReference type="PANTHER" id="PTHR20881:SF0">
    <property type="entry name" value="3-METHYL-2-OXOBUTANOATE HYDROXYMETHYLTRANSFERASE"/>
    <property type="match status" value="1"/>
</dbReference>
<evidence type="ECO:0000256" key="3">
    <source>
        <dbReference type="ARBA" id="ARBA00011424"/>
    </source>
</evidence>
<accession>A0A7X9UCQ0</accession>
<evidence type="ECO:0000256" key="2">
    <source>
        <dbReference type="ARBA" id="ARBA00008676"/>
    </source>
</evidence>
<dbReference type="GO" id="GO:0005737">
    <property type="term" value="C:cytoplasm"/>
    <property type="evidence" value="ECO:0007669"/>
    <property type="project" value="UniProtKB-SubCell"/>
</dbReference>
<keyword evidence="4 7" id="KW-0566">Pantothenate biosynthesis</keyword>
<comment type="subunit">
    <text evidence="3 7">Homodecamer; pentamer of dimers.</text>
</comment>
<dbReference type="SUPFAM" id="SSF51621">
    <property type="entry name" value="Phosphoenolpyruvate/pyruvate domain"/>
    <property type="match status" value="1"/>
</dbReference>
<evidence type="ECO:0000256" key="1">
    <source>
        <dbReference type="ARBA" id="ARBA00005033"/>
    </source>
</evidence>
<dbReference type="GO" id="GO:0003864">
    <property type="term" value="F:3-methyl-2-oxobutanoate hydroxymethyltransferase activity"/>
    <property type="evidence" value="ECO:0007669"/>
    <property type="project" value="UniProtKB-UniRule"/>
</dbReference>
<dbReference type="GO" id="GO:0008168">
    <property type="term" value="F:methyltransferase activity"/>
    <property type="evidence" value="ECO:0007669"/>
    <property type="project" value="UniProtKB-KW"/>
</dbReference>
<dbReference type="GO" id="GO:0032259">
    <property type="term" value="P:methylation"/>
    <property type="evidence" value="ECO:0007669"/>
    <property type="project" value="UniProtKB-KW"/>
</dbReference>
<keyword evidence="7 10" id="KW-0479">Metal-binding</keyword>
<evidence type="ECO:0000313" key="11">
    <source>
        <dbReference type="EMBL" id="NMF55782.1"/>
    </source>
</evidence>
<keyword evidence="12" id="KW-1185">Reference proteome</keyword>
<comment type="function">
    <text evidence="6 7">Catalyzes the reversible reaction in which hydroxymethyl group from 5,10-methylenetetrahydrofolate is transferred onto alpha-ketoisovalerate to form ketopantoate.</text>
</comment>
<keyword evidence="5 7" id="KW-0808">Transferase</keyword>
<comment type="similarity">
    <text evidence="2 7">Belongs to the PanB family.</text>
</comment>
<evidence type="ECO:0000256" key="8">
    <source>
        <dbReference type="PIRSR" id="PIRSR000388-1"/>
    </source>
</evidence>
<feature type="binding site" evidence="7 9">
    <location>
        <position position="114"/>
    </location>
    <ligand>
        <name>3-methyl-2-oxobutanoate</name>
        <dbReference type="ChEBI" id="CHEBI:11851"/>
    </ligand>
</feature>
<feature type="active site" description="Proton acceptor" evidence="7 8">
    <location>
        <position position="183"/>
    </location>
</feature>
<dbReference type="InterPro" id="IPR003700">
    <property type="entry name" value="Pantoate_hydroxy_MeTrfase"/>
</dbReference>
<evidence type="ECO:0000256" key="9">
    <source>
        <dbReference type="PIRSR" id="PIRSR000388-2"/>
    </source>
</evidence>
<proteinExistence type="inferred from homology"/>
<dbReference type="EMBL" id="JABBCP010000002">
    <property type="protein sequence ID" value="NMF55782.1"/>
    <property type="molecule type" value="Genomic_DNA"/>
</dbReference>
<dbReference type="NCBIfam" id="TIGR00222">
    <property type="entry name" value="panB"/>
    <property type="match status" value="1"/>
</dbReference>
<keyword evidence="7" id="KW-0963">Cytoplasm</keyword>
<reference evidence="11 12" key="1">
    <citation type="submission" date="2020-04" db="EMBL/GenBank/DDBJ databases">
        <title>Collinsella sp. KGMB02528 nov., an anaerobic actinobacterium isolated from human feces.</title>
        <authorList>
            <person name="Han K.-I."/>
            <person name="Eom M.K."/>
            <person name="Kim J.-S."/>
            <person name="Lee K.C."/>
            <person name="Suh M.K."/>
            <person name="Park S.-H."/>
            <person name="Lee J.H."/>
            <person name="Kang S.W."/>
            <person name="Park J.-E."/>
            <person name="Oh B.S."/>
            <person name="Yu S.Y."/>
            <person name="Choi S.-H."/>
            <person name="Lee D.H."/>
            <person name="Yoon H."/>
            <person name="Kim B.-Y."/>
            <person name="Lee J.H."/>
            <person name="Lee J.-S."/>
        </authorList>
    </citation>
    <scope>NUCLEOTIDE SEQUENCE [LARGE SCALE GENOMIC DNA]</scope>
    <source>
        <strain evidence="11 12">KGMB02528</strain>
    </source>
</reference>
<evidence type="ECO:0000256" key="10">
    <source>
        <dbReference type="PIRSR" id="PIRSR000388-3"/>
    </source>
</evidence>
<comment type="subcellular location">
    <subcellularLocation>
        <location evidence="7">Cytoplasm</location>
    </subcellularLocation>
</comment>
<dbReference type="Gene3D" id="3.20.20.60">
    <property type="entry name" value="Phosphoenolpyruvate-binding domains"/>
    <property type="match status" value="1"/>
</dbReference>
<comment type="catalytic activity">
    <reaction evidence="7">
        <text>(6R)-5,10-methylene-5,6,7,8-tetrahydrofolate + 3-methyl-2-oxobutanoate + H2O = 2-dehydropantoate + (6S)-5,6,7,8-tetrahydrofolate</text>
        <dbReference type="Rhea" id="RHEA:11824"/>
        <dbReference type="ChEBI" id="CHEBI:11561"/>
        <dbReference type="ChEBI" id="CHEBI:11851"/>
        <dbReference type="ChEBI" id="CHEBI:15377"/>
        <dbReference type="ChEBI" id="CHEBI:15636"/>
        <dbReference type="ChEBI" id="CHEBI:57453"/>
        <dbReference type="EC" id="2.1.2.11"/>
    </reaction>
</comment>
<dbReference type="CDD" id="cd06557">
    <property type="entry name" value="KPHMT-like"/>
    <property type="match status" value="1"/>
</dbReference>
<dbReference type="UniPathway" id="UPA00028">
    <property type="reaction ID" value="UER00003"/>
</dbReference>
<evidence type="ECO:0000256" key="4">
    <source>
        <dbReference type="ARBA" id="ARBA00022655"/>
    </source>
</evidence>
<dbReference type="InterPro" id="IPR040442">
    <property type="entry name" value="Pyrv_kinase-like_dom_sf"/>
</dbReference>